<gene>
    <name evidence="1" type="ORF">R3W88_023416</name>
</gene>
<dbReference type="Proteomes" id="UP001311915">
    <property type="component" value="Unassembled WGS sequence"/>
</dbReference>
<organism evidence="1 2">
    <name type="scientific">Solanum pinnatisectum</name>
    <name type="common">tansyleaf nightshade</name>
    <dbReference type="NCBI Taxonomy" id="50273"/>
    <lineage>
        <taxon>Eukaryota</taxon>
        <taxon>Viridiplantae</taxon>
        <taxon>Streptophyta</taxon>
        <taxon>Embryophyta</taxon>
        <taxon>Tracheophyta</taxon>
        <taxon>Spermatophyta</taxon>
        <taxon>Magnoliopsida</taxon>
        <taxon>eudicotyledons</taxon>
        <taxon>Gunneridae</taxon>
        <taxon>Pentapetalae</taxon>
        <taxon>asterids</taxon>
        <taxon>lamiids</taxon>
        <taxon>Solanales</taxon>
        <taxon>Solanaceae</taxon>
        <taxon>Solanoideae</taxon>
        <taxon>Solaneae</taxon>
        <taxon>Solanum</taxon>
    </lineage>
</organism>
<evidence type="ECO:0000313" key="2">
    <source>
        <dbReference type="Proteomes" id="UP001311915"/>
    </source>
</evidence>
<name>A0AAV9LY91_9SOLN</name>
<proteinExistence type="predicted"/>
<evidence type="ECO:0000313" key="1">
    <source>
        <dbReference type="EMBL" id="KAK4730428.1"/>
    </source>
</evidence>
<keyword evidence="2" id="KW-1185">Reference proteome</keyword>
<sequence length="58" mass="6850">MAPTLYLSNHEVVKIIEENRDVMLLKFNPAVKLLMKTHERQHSWDSKATKEIVSRPLY</sequence>
<dbReference type="AlphaFoldDB" id="A0AAV9LY91"/>
<dbReference type="EMBL" id="JAWPEI010000004">
    <property type="protein sequence ID" value="KAK4730428.1"/>
    <property type="molecule type" value="Genomic_DNA"/>
</dbReference>
<comment type="caution">
    <text evidence="1">The sequence shown here is derived from an EMBL/GenBank/DDBJ whole genome shotgun (WGS) entry which is preliminary data.</text>
</comment>
<protein>
    <submittedName>
        <fullName evidence="1">Uncharacterized protein</fullName>
    </submittedName>
</protein>
<accession>A0AAV9LY91</accession>
<reference evidence="1 2" key="1">
    <citation type="submission" date="2023-10" db="EMBL/GenBank/DDBJ databases">
        <title>Genome-Wide Identification Analysis in wild type Solanum Pinnatisectum Reveals Some Genes Defensing Phytophthora Infestans.</title>
        <authorList>
            <person name="Sun C."/>
        </authorList>
    </citation>
    <scope>NUCLEOTIDE SEQUENCE [LARGE SCALE GENOMIC DNA]</scope>
    <source>
        <strain evidence="1">LQN</strain>
        <tissue evidence="1">Leaf</tissue>
    </source>
</reference>